<dbReference type="PROSITE" id="PS51272">
    <property type="entry name" value="SLH"/>
    <property type="match status" value="3"/>
</dbReference>
<gene>
    <name evidence="4" type="ORF">B8V81_3338</name>
</gene>
<dbReference type="Pfam" id="PF09992">
    <property type="entry name" value="NAGPA"/>
    <property type="match status" value="1"/>
</dbReference>
<dbReference type="PANTHER" id="PTHR45867:SF3">
    <property type="entry name" value="ACID PHOSPHATASE TYPE 7"/>
    <property type="match status" value="1"/>
</dbReference>
<name>A0A2N5N3J0_9BACL</name>
<accession>A0A2N5N3J0</accession>
<sequence length="1979" mass="211136">MDGLELRAGLKDGKVYGMKGVTEMAAYADKPGNRVVAGINGDFYEISGFATGVPNGLFVDEGRILNSGISPYAFGLTRDGRSLYGSPKLTKMIEIKGGSYELTSINRHRDVDQLVFYTSDYSQSTHTSPDGDEYVLTIREGEVKSGQQVKLQVAEVRTGKGDTALTEGTVVLSASGTARAVASGLKAGDEVVASFLLDGPWQEAELIIGGTGPLVKDGVVQADVGPAGVHPRTAIGTKADGSVVLFEVDGRAPGFSEGVETTELGGMMKDMGIVQAMNLDGGGSSTFIARMPGTSKAVMMNRGSDGFERKTGNGLLLVSTAPETGIAASLAVQPSAERILAGSSLAFTAAGVDENGHPAPMAGEPVWSSEGGIGTIGSDGKLQAGTSAGSGLVRAASGQASGTAQVEVVDVLTGLEFPDKAKTFSSGAKEKLAVRALRDGQVIQADNRSLQWRVEGDIGTIDAEGVFAAAEETGVHGKIVASYSGIEATMDVSVGVPPALLETFEQGLSAYQASGAAFNSVEIAETSDPDFVRSGQKSLKLDYDFTGKTGTSGAYLSAVSQETRIQVPGYPEKISMWVYGDGKKHWLRGQLRDGNNAAVAIDFTDQGIGVDWTGWRYVEAAVPKGKTLPFTMDMPVRYMETKNTNKTAGTLYIDDIRAVYGPLEEDREPPALLKASPAANERVSTPTPMISVTAEDAGYDPVQHPGTTLIDPESIRVYVDDQKVEHGLYPPKGEISYKPREPLAEGRHKVKVAVRDLAGNQTIQTWSFSVNLGSPYYEYGTSEELHPGGTYAVEVRAEKASKLMEGHIAFRFDPNAAGGLQVRRSDKVSEQQLETTVDEEQGVVRLNFKQLHEAGLSDEDSIASILYTVDSGYIGPHTLEEAKGELARPFAIRFESGSVRSTEGEGKTIEFAGPDIEAVVRPELSLAWQPHEIALGEPAEFTVLRQGAAVPDARLLLNGIEVSDGSAEEGGIIRSLEAAAKAGTYTLQAVSGTSYSALLRYTVAPPAGSSAPQNVNVTVGEDAATERLFAWQTSPETKGTVVELAEREAFEGFDKGAVQRIEGTSSLYTTDNDGTLRLHRARSAHLEPDTEYAYRVGDGHGAWSSEGSFRTSGDKGATTRLLFFGDSQAGDQAGFKLWGDTLKRALADVPDTDLILHAGDMVDKGFEQEQWNWWFSEAGEALRTTTLVPVIGNHEVMGTNGSGDFRAQFQTPDNGASAARGTSYSFDIKDTHVVVLDTEQADAGLKEQAEWLDRDLAGSEAKWTVLVFHQGPYGSIYSNEKVQQLWVPVIDKHEVDLVLNGHDHIYMRSYPMRGGQIAAEEDGTRYVIGGSSGPKFYAWTERMWQEKIFDGDEQIYTSIVIGEKEIQLTAKKQDGSIVDTLRIPSREAEKPASLRLTGKLQLKPGDTDAVVTEAVYASGRVQAIREGVAYSSSNERVATIDRDGIVTALQAGRAVVQAEHGGLTASYELEVTEKEPTLASIRLQGPRKLAPGESAVLVTEAVYSDGLRYELKGVEYGTDHPSVAIVQDGYLKAVGAGRTVVTAVYGEWRDRYELEVASPASPSPEPSPTPSPSPDPSPDPTPAPSVPASPTPRPGGDPTPTPTPSSDVLVLTEEQLRGAGQEESRVVVSVSDWPSRIAFPDRVGELLDGRTLQIQSSRIRVSIPADTLRKLQSRLPGDESAAAGASLVLTSLPQDAEKLLAAAAVRYNARVQAAGELREWSLALVGQDGRTIAVSDQPIGVELLQEGTYPQRTGLYRLLPDGTLRFEGAAAGSWASMKLEEAGVYGMLLFERSYTDVKAGHWAEGAIHSLTARLIVQGVGGQAFEPGRSVTRAEFAAMLARALRLEPSDGEAGYADVSPDSWHAAEIAQARQAGLTMGSAAGRFEPDRAIMRQEMAAMLVRAYAHRTERPLPDAPADAGFRDTAKLAAWAKQAIGQADSLGLIEGAGDGRFLPVASGTRAEAVVLIQRLLDLLEAIEQD</sequence>
<dbReference type="Pfam" id="PF00149">
    <property type="entry name" value="Metallophos"/>
    <property type="match status" value="1"/>
</dbReference>
<dbReference type="InterPro" id="IPR008963">
    <property type="entry name" value="Purple_acid_Pase-like_N"/>
</dbReference>
<evidence type="ECO:0000313" key="4">
    <source>
        <dbReference type="EMBL" id="PLT44907.1"/>
    </source>
</evidence>
<dbReference type="InterPro" id="IPR001119">
    <property type="entry name" value="SLH_dom"/>
</dbReference>
<dbReference type="Gene3D" id="2.60.40.380">
    <property type="entry name" value="Purple acid phosphatase-like, N-terminal"/>
    <property type="match status" value="1"/>
</dbReference>
<feature type="domain" description="SLH" evidence="3">
    <location>
        <begin position="1854"/>
        <end position="1913"/>
    </location>
</feature>
<dbReference type="InterPro" id="IPR015914">
    <property type="entry name" value="PAPs_N"/>
</dbReference>
<evidence type="ECO:0000259" key="3">
    <source>
        <dbReference type="PROSITE" id="PS51272"/>
    </source>
</evidence>
<dbReference type="SUPFAM" id="SSF49373">
    <property type="entry name" value="Invasin/intimin cell-adhesion fragments"/>
    <property type="match status" value="1"/>
</dbReference>
<dbReference type="Pfam" id="PF00395">
    <property type="entry name" value="SLH"/>
    <property type="match status" value="3"/>
</dbReference>
<feature type="compositionally biased region" description="Pro residues" evidence="2">
    <location>
        <begin position="1561"/>
        <end position="1603"/>
    </location>
</feature>
<comment type="caution">
    <text evidence="4">The sequence shown here is derived from an EMBL/GenBank/DDBJ whole genome shotgun (WGS) entry which is preliminary data.</text>
</comment>
<dbReference type="Gene3D" id="2.60.40.1080">
    <property type="match status" value="3"/>
</dbReference>
<organism evidence="4 5">
    <name type="scientific">Paenibacillus pasadenensis</name>
    <dbReference type="NCBI Taxonomy" id="217090"/>
    <lineage>
        <taxon>Bacteria</taxon>
        <taxon>Bacillati</taxon>
        <taxon>Bacillota</taxon>
        <taxon>Bacilli</taxon>
        <taxon>Bacillales</taxon>
        <taxon>Paenibacillaceae</taxon>
        <taxon>Paenibacillus</taxon>
    </lineage>
</organism>
<evidence type="ECO:0000256" key="1">
    <source>
        <dbReference type="ARBA" id="ARBA00022729"/>
    </source>
</evidence>
<evidence type="ECO:0000313" key="5">
    <source>
        <dbReference type="Proteomes" id="UP000234789"/>
    </source>
</evidence>
<dbReference type="Gene3D" id="2.60.120.430">
    <property type="entry name" value="Galactose-binding lectin"/>
    <property type="match status" value="1"/>
</dbReference>
<dbReference type="SUPFAM" id="SSF56300">
    <property type="entry name" value="Metallo-dependent phosphatases"/>
    <property type="match status" value="1"/>
</dbReference>
<feature type="domain" description="SLH" evidence="3">
    <location>
        <begin position="1790"/>
        <end position="1853"/>
    </location>
</feature>
<feature type="domain" description="SLH" evidence="3">
    <location>
        <begin position="1917"/>
        <end position="1979"/>
    </location>
</feature>
<dbReference type="PANTHER" id="PTHR45867">
    <property type="entry name" value="PURPLE ACID PHOSPHATASE"/>
    <property type="match status" value="1"/>
</dbReference>
<dbReference type="InterPro" id="IPR004843">
    <property type="entry name" value="Calcineurin-like_PHP"/>
</dbReference>
<feature type="region of interest" description="Disordered" evidence="2">
    <location>
        <begin position="1556"/>
        <end position="1606"/>
    </location>
</feature>
<dbReference type="SUPFAM" id="SSF49363">
    <property type="entry name" value="Purple acid phosphatase, N-terminal domain"/>
    <property type="match status" value="1"/>
</dbReference>
<dbReference type="Pfam" id="PF16656">
    <property type="entry name" value="Pur_ac_phosph_N"/>
    <property type="match status" value="1"/>
</dbReference>
<dbReference type="Proteomes" id="UP000234789">
    <property type="component" value="Unassembled WGS sequence"/>
</dbReference>
<proteinExistence type="predicted"/>
<dbReference type="InterPro" id="IPR029052">
    <property type="entry name" value="Metallo-depent_PP-like"/>
</dbReference>
<dbReference type="InterPro" id="IPR008964">
    <property type="entry name" value="Invasin/intimin_cell_adhesion"/>
</dbReference>
<dbReference type="InterPro" id="IPR018711">
    <property type="entry name" value="NAGPA"/>
</dbReference>
<reference evidence="4 5" key="1">
    <citation type="submission" date="2017-05" db="EMBL/GenBank/DDBJ databases">
        <title>Functional genome analysis of Paenibacillus pasadenensis strain R16: insights on endophytic life style and antifungal activity.</title>
        <authorList>
            <person name="Passera A."/>
            <person name="Marcolungo L."/>
            <person name="Casati P."/>
            <person name="Brasca M."/>
            <person name="Quaglino F."/>
            <person name="Delledonne M."/>
        </authorList>
    </citation>
    <scope>NUCLEOTIDE SEQUENCE [LARGE SCALE GENOMIC DNA]</scope>
    <source>
        <strain evidence="4 5">R16</strain>
    </source>
</reference>
<evidence type="ECO:0000256" key="2">
    <source>
        <dbReference type="SAM" id="MobiDB-lite"/>
    </source>
</evidence>
<dbReference type="EMBL" id="NFEZ01000004">
    <property type="protein sequence ID" value="PLT44907.1"/>
    <property type="molecule type" value="Genomic_DNA"/>
</dbReference>
<dbReference type="GO" id="GO:0046872">
    <property type="term" value="F:metal ion binding"/>
    <property type="evidence" value="ECO:0007669"/>
    <property type="project" value="InterPro"/>
</dbReference>
<dbReference type="Gene3D" id="3.60.21.10">
    <property type="match status" value="1"/>
</dbReference>
<keyword evidence="1" id="KW-0732">Signal</keyword>
<protein>
    <recommendedName>
        <fullName evidence="3">SLH domain-containing protein</fullName>
    </recommendedName>
</protein>
<dbReference type="GO" id="GO:0003993">
    <property type="term" value="F:acid phosphatase activity"/>
    <property type="evidence" value="ECO:0007669"/>
    <property type="project" value="InterPro"/>
</dbReference>
<keyword evidence="5" id="KW-1185">Reference proteome</keyword>